<feature type="transmembrane region" description="Helical" evidence="1">
    <location>
        <begin position="71"/>
        <end position="88"/>
    </location>
</feature>
<dbReference type="EMBL" id="BAABCN010000002">
    <property type="protein sequence ID" value="GAA3862301.1"/>
    <property type="molecule type" value="Genomic_DNA"/>
</dbReference>
<keyword evidence="3" id="KW-1185">Reference proteome</keyword>
<feature type="transmembrane region" description="Helical" evidence="1">
    <location>
        <begin position="226"/>
        <end position="246"/>
    </location>
</feature>
<dbReference type="RefSeq" id="WP_345061603.1">
    <property type="nucleotide sequence ID" value="NZ_BAABCN010000002.1"/>
</dbReference>
<organism evidence="2 3">
    <name type="scientific">Leifsonia kafniensis</name>
    <dbReference type="NCBI Taxonomy" id="475957"/>
    <lineage>
        <taxon>Bacteria</taxon>
        <taxon>Bacillati</taxon>
        <taxon>Actinomycetota</taxon>
        <taxon>Actinomycetes</taxon>
        <taxon>Micrococcales</taxon>
        <taxon>Microbacteriaceae</taxon>
        <taxon>Leifsonia</taxon>
    </lineage>
</organism>
<keyword evidence="1" id="KW-0812">Transmembrane</keyword>
<feature type="transmembrane region" description="Helical" evidence="1">
    <location>
        <begin position="492"/>
        <end position="511"/>
    </location>
</feature>
<keyword evidence="1" id="KW-1133">Transmembrane helix</keyword>
<dbReference type="Proteomes" id="UP001501803">
    <property type="component" value="Unassembled WGS sequence"/>
</dbReference>
<feature type="transmembrane region" description="Helical" evidence="1">
    <location>
        <begin position="149"/>
        <end position="172"/>
    </location>
</feature>
<proteinExistence type="predicted"/>
<feature type="transmembrane region" description="Helical" evidence="1">
    <location>
        <begin position="119"/>
        <end position="143"/>
    </location>
</feature>
<evidence type="ECO:0000313" key="2">
    <source>
        <dbReference type="EMBL" id="GAA3862301.1"/>
    </source>
</evidence>
<evidence type="ECO:0008006" key="4">
    <source>
        <dbReference type="Google" id="ProtNLM"/>
    </source>
</evidence>
<accession>A0ABP7K1F0</accession>
<feature type="transmembrane region" description="Helical" evidence="1">
    <location>
        <begin position="422"/>
        <end position="439"/>
    </location>
</feature>
<protein>
    <recommendedName>
        <fullName evidence="4">ABC transporter permease</fullName>
    </recommendedName>
</protein>
<name>A0ABP7K1F0_9MICO</name>
<sequence>MSITADRHILGHARAVIASRAGAAASSEIGYTFYVIVLLVAIVAIPLLRALVLGLASPEVLGPITAPESSSVVGALAAGLAAAALLIGPTRGPVLPTPFLAEFLAASGLPRSATLRRSFLLTTGVVCALALAAAGIVVAARLVGAQVELVPAGIFVLGCVLFAPLLCVLWLIGQSSPRRVTVPAAVGILLTAVVASAGVDSILAVTPWGWLALLWHSLSAVADAPAWPIILLAFVPLTLLAVPRLLNALRGSELLTRSLRWQTVGTLVQTGDVAGAAGVFRSAPTRGRRLHIPLSRPLLLATVQRDVLSALRFPTRLALGSVGLVAAGWLVGLASVVPSGVHWLVALTGALLGYLAVGVWCDGIRHASENSGPASMYGGRDLPRIARHALTPGLAGVLLGSLGAAAASASGAPAGTAPFGTVWWWTLMALFLVLVRVFDSAKGMMPLSLLMPIVTPLGDLSILTVIAWQADAVLVVLVAAGGLTVLFGTSGLAAAVGVLAVAAAALVALTVRRIRMLGD</sequence>
<reference evidence="3" key="1">
    <citation type="journal article" date="2019" name="Int. J. Syst. Evol. Microbiol.">
        <title>The Global Catalogue of Microorganisms (GCM) 10K type strain sequencing project: providing services to taxonomists for standard genome sequencing and annotation.</title>
        <authorList>
            <consortium name="The Broad Institute Genomics Platform"/>
            <consortium name="The Broad Institute Genome Sequencing Center for Infectious Disease"/>
            <person name="Wu L."/>
            <person name="Ma J."/>
        </authorList>
    </citation>
    <scope>NUCLEOTIDE SEQUENCE [LARGE SCALE GENOMIC DNA]</scope>
    <source>
        <strain evidence="3">JCM 17021</strain>
    </source>
</reference>
<keyword evidence="1" id="KW-0472">Membrane</keyword>
<evidence type="ECO:0000313" key="3">
    <source>
        <dbReference type="Proteomes" id="UP001501803"/>
    </source>
</evidence>
<feature type="transmembrane region" description="Helical" evidence="1">
    <location>
        <begin position="385"/>
        <end position="410"/>
    </location>
</feature>
<feature type="transmembrane region" description="Helical" evidence="1">
    <location>
        <begin position="29"/>
        <end position="51"/>
    </location>
</feature>
<gene>
    <name evidence="2" type="ORF">GCM10022381_03130</name>
</gene>
<feature type="transmembrane region" description="Helical" evidence="1">
    <location>
        <begin position="343"/>
        <end position="364"/>
    </location>
</feature>
<evidence type="ECO:0000256" key="1">
    <source>
        <dbReference type="SAM" id="Phobius"/>
    </source>
</evidence>
<feature type="transmembrane region" description="Helical" evidence="1">
    <location>
        <begin position="184"/>
        <end position="206"/>
    </location>
</feature>
<comment type="caution">
    <text evidence="2">The sequence shown here is derived from an EMBL/GenBank/DDBJ whole genome shotgun (WGS) entry which is preliminary data.</text>
</comment>
<feature type="transmembrane region" description="Helical" evidence="1">
    <location>
        <begin position="317"/>
        <end position="337"/>
    </location>
</feature>